<evidence type="ECO:0000256" key="9">
    <source>
        <dbReference type="ARBA" id="ARBA00023239"/>
    </source>
</evidence>
<evidence type="ECO:0000256" key="15">
    <source>
        <dbReference type="ARBA" id="ARBA00066349"/>
    </source>
</evidence>
<dbReference type="GO" id="GO:0030170">
    <property type="term" value="F:pyridoxal phosphate binding"/>
    <property type="evidence" value="ECO:0007669"/>
    <property type="project" value="InterPro"/>
</dbReference>
<comment type="cofactor">
    <cofactor evidence="1">
        <name>Ca(2+)</name>
        <dbReference type="ChEBI" id="CHEBI:29108"/>
    </cofactor>
</comment>
<evidence type="ECO:0000256" key="19">
    <source>
        <dbReference type="ARBA" id="ARBA00081060"/>
    </source>
</evidence>
<keyword evidence="8" id="KW-0663">Pyridoxal phosphate</keyword>
<dbReference type="SUPFAM" id="SSF53686">
    <property type="entry name" value="Tryptophan synthase beta subunit-like PLP-dependent enzymes"/>
    <property type="match status" value="1"/>
</dbReference>
<evidence type="ECO:0000256" key="16">
    <source>
        <dbReference type="ARBA" id="ARBA00066592"/>
    </source>
</evidence>
<evidence type="ECO:0000256" key="5">
    <source>
        <dbReference type="ARBA" id="ARBA00010869"/>
    </source>
</evidence>
<evidence type="ECO:0000256" key="8">
    <source>
        <dbReference type="ARBA" id="ARBA00022898"/>
    </source>
</evidence>
<feature type="non-terminal residue" evidence="22">
    <location>
        <position position="322"/>
    </location>
</feature>
<comment type="caution">
    <text evidence="22">The sequence shown here is derived from an EMBL/GenBank/DDBJ whole genome shotgun (WGS) entry which is preliminary data.</text>
</comment>
<dbReference type="InterPro" id="IPR001926">
    <property type="entry name" value="TrpB-like_PALP"/>
</dbReference>
<evidence type="ECO:0000256" key="1">
    <source>
        <dbReference type="ARBA" id="ARBA00001913"/>
    </source>
</evidence>
<dbReference type="GO" id="GO:0003941">
    <property type="term" value="F:L-serine ammonia-lyase activity"/>
    <property type="evidence" value="ECO:0007669"/>
    <property type="project" value="UniProtKB-EC"/>
</dbReference>
<comment type="function">
    <text evidence="14">Catalyzes the synthesis of D-serine from L-serine. D-serine is a key coagonist with glutamate at NMDA receptors. Has dehydratase activity towards both L-serine and D-serine.</text>
</comment>
<evidence type="ECO:0000256" key="4">
    <source>
        <dbReference type="ARBA" id="ARBA00001946"/>
    </source>
</evidence>
<dbReference type="Pfam" id="PF00291">
    <property type="entry name" value="PALP"/>
    <property type="match status" value="1"/>
</dbReference>
<evidence type="ECO:0000256" key="3">
    <source>
        <dbReference type="ARBA" id="ARBA00001936"/>
    </source>
</evidence>
<evidence type="ECO:0000256" key="6">
    <source>
        <dbReference type="ARBA" id="ARBA00012093"/>
    </source>
</evidence>
<dbReference type="GO" id="GO:0008721">
    <property type="term" value="F:D-serine ammonia-lyase activity"/>
    <property type="evidence" value="ECO:0007669"/>
    <property type="project" value="UniProtKB-EC"/>
</dbReference>
<dbReference type="InterPro" id="IPR036052">
    <property type="entry name" value="TrpB-like_PALP_sf"/>
</dbReference>
<dbReference type="EMBL" id="CATQJA010002703">
    <property type="protein sequence ID" value="CAJ0585318.1"/>
    <property type="molecule type" value="Genomic_DNA"/>
</dbReference>
<keyword evidence="9" id="KW-0456">Lyase</keyword>
<comment type="cofactor">
    <cofactor evidence="3">
        <name>Mn(2+)</name>
        <dbReference type="ChEBI" id="CHEBI:29035"/>
    </cofactor>
</comment>
<feature type="domain" description="Tryptophan synthase beta chain-like PALP" evidence="21">
    <location>
        <begin position="19"/>
        <end position="312"/>
    </location>
</feature>
<evidence type="ECO:0000256" key="10">
    <source>
        <dbReference type="ARBA" id="ARBA00031418"/>
    </source>
</evidence>
<evidence type="ECO:0000256" key="17">
    <source>
        <dbReference type="ARBA" id="ARBA00070760"/>
    </source>
</evidence>
<comment type="similarity">
    <text evidence="5">Belongs to the serine/threonine dehydratase family.</text>
</comment>
<dbReference type="Gene3D" id="3.40.50.1100">
    <property type="match status" value="2"/>
</dbReference>
<evidence type="ECO:0000256" key="14">
    <source>
        <dbReference type="ARBA" id="ARBA00056426"/>
    </source>
</evidence>
<dbReference type="GO" id="GO:0030378">
    <property type="term" value="F:serine racemase activity"/>
    <property type="evidence" value="ECO:0007669"/>
    <property type="project" value="UniProtKB-EC"/>
</dbReference>
<dbReference type="EC" id="4.3.1.18" evidence="15"/>
<dbReference type="FunFam" id="3.40.50.1100:FF:000041">
    <property type="entry name" value="Threonine ammonia-lyase, variant"/>
    <property type="match status" value="1"/>
</dbReference>
<reference evidence="22" key="1">
    <citation type="submission" date="2023-06" db="EMBL/GenBank/DDBJ databases">
        <authorList>
            <person name="Delattre M."/>
        </authorList>
    </citation>
    <scope>NUCLEOTIDE SEQUENCE</scope>
    <source>
        <strain evidence="22">AF72</strain>
    </source>
</reference>
<dbReference type="Proteomes" id="UP001177023">
    <property type="component" value="Unassembled WGS sequence"/>
</dbReference>
<sequence>MAATDFGAKHILAAAERIRPYVKNTPIFTSENLNALGKCRLFFKAEHLQKTGSFKARGACNAVQILVENGQTSGVVTHSSGNHGQGLSYAAKAAGIPCTVVVPKNAPPSKLEGMRAYGAEIVLCEPTMKSRVETSNKVAKDLNRTIVPPFDDHIIMAGQGTIAVEMLEQLPELDAVFLAVGGGGLASGVAAYIKQTKPEIAVYLVEPEGKGLQRYLDGGHLREDIDSLNTVADGIRVLRVGDGPFPVLQRYCRESIISVTEEQIKEAVTLIWTRLKQRVEPTAGVPLAGLLKMARSEGFKLQDKNVAIILCGGNCDVDFLPV</sequence>
<dbReference type="PANTHER" id="PTHR43050:SF1">
    <property type="entry name" value="SERINE RACEMASE"/>
    <property type="match status" value="1"/>
</dbReference>
<dbReference type="PROSITE" id="PS00165">
    <property type="entry name" value="DEHYDRATASE_SER_THR"/>
    <property type="match status" value="1"/>
</dbReference>
<dbReference type="InterPro" id="IPR000634">
    <property type="entry name" value="Ser/Thr_deHydtase_PyrdxlP-BS"/>
</dbReference>
<evidence type="ECO:0000256" key="12">
    <source>
        <dbReference type="ARBA" id="ARBA00050422"/>
    </source>
</evidence>
<gene>
    <name evidence="22" type="ORF">MSPICULIGERA_LOCUS23345</name>
</gene>
<evidence type="ECO:0000313" key="22">
    <source>
        <dbReference type="EMBL" id="CAJ0585318.1"/>
    </source>
</evidence>
<dbReference type="GO" id="GO:0006563">
    <property type="term" value="P:L-serine metabolic process"/>
    <property type="evidence" value="ECO:0007669"/>
    <property type="project" value="UniProtKB-ARBA"/>
</dbReference>
<evidence type="ECO:0000256" key="7">
    <source>
        <dbReference type="ARBA" id="ARBA00022842"/>
    </source>
</evidence>
<evidence type="ECO:0000256" key="11">
    <source>
        <dbReference type="ARBA" id="ARBA00049406"/>
    </source>
</evidence>
<comment type="catalytic activity">
    <reaction evidence="12">
        <text>D-serine = pyruvate + NH4(+)</text>
        <dbReference type="Rhea" id="RHEA:13977"/>
        <dbReference type="ChEBI" id="CHEBI:15361"/>
        <dbReference type="ChEBI" id="CHEBI:28938"/>
        <dbReference type="ChEBI" id="CHEBI:35247"/>
        <dbReference type="EC" id="4.3.1.18"/>
    </reaction>
</comment>
<dbReference type="GO" id="GO:0070179">
    <property type="term" value="P:D-serine biosynthetic process"/>
    <property type="evidence" value="ECO:0007669"/>
    <property type="project" value="TreeGrafter"/>
</dbReference>
<keyword evidence="7" id="KW-0460">Magnesium</keyword>
<organism evidence="22 23">
    <name type="scientific">Mesorhabditis spiculigera</name>
    <dbReference type="NCBI Taxonomy" id="96644"/>
    <lineage>
        <taxon>Eukaryota</taxon>
        <taxon>Metazoa</taxon>
        <taxon>Ecdysozoa</taxon>
        <taxon>Nematoda</taxon>
        <taxon>Chromadorea</taxon>
        <taxon>Rhabditida</taxon>
        <taxon>Rhabditina</taxon>
        <taxon>Rhabditomorpha</taxon>
        <taxon>Rhabditoidea</taxon>
        <taxon>Rhabditidae</taxon>
        <taxon>Mesorhabditinae</taxon>
        <taxon>Mesorhabditis</taxon>
    </lineage>
</organism>
<evidence type="ECO:0000256" key="2">
    <source>
        <dbReference type="ARBA" id="ARBA00001933"/>
    </source>
</evidence>
<dbReference type="GO" id="GO:0000287">
    <property type="term" value="F:magnesium ion binding"/>
    <property type="evidence" value="ECO:0007669"/>
    <property type="project" value="TreeGrafter"/>
</dbReference>
<evidence type="ECO:0000313" key="23">
    <source>
        <dbReference type="Proteomes" id="UP001177023"/>
    </source>
</evidence>
<accession>A0AA36GED3</accession>
<evidence type="ECO:0000259" key="21">
    <source>
        <dbReference type="Pfam" id="PF00291"/>
    </source>
</evidence>
<keyword evidence="23" id="KW-1185">Reference proteome</keyword>
<dbReference type="PANTHER" id="PTHR43050">
    <property type="entry name" value="SERINE / THREONINE RACEMASE FAMILY MEMBER"/>
    <property type="match status" value="1"/>
</dbReference>
<evidence type="ECO:0000256" key="18">
    <source>
        <dbReference type="ARBA" id="ARBA00076108"/>
    </source>
</evidence>
<dbReference type="GO" id="GO:0005524">
    <property type="term" value="F:ATP binding"/>
    <property type="evidence" value="ECO:0007669"/>
    <property type="project" value="TreeGrafter"/>
</dbReference>
<comment type="cofactor">
    <cofactor evidence="4">
        <name>Mg(2+)</name>
        <dbReference type="ChEBI" id="CHEBI:18420"/>
    </cofactor>
</comment>
<comment type="cofactor">
    <cofactor evidence="2">
        <name>pyridoxal 5'-phosphate</name>
        <dbReference type="ChEBI" id="CHEBI:597326"/>
    </cofactor>
</comment>
<dbReference type="EC" id="5.1.1.18" evidence="16"/>
<dbReference type="EC" id="4.3.1.17" evidence="6"/>
<comment type="catalytic activity">
    <reaction evidence="13">
        <text>L-serine = D-serine</text>
        <dbReference type="Rhea" id="RHEA:10980"/>
        <dbReference type="ChEBI" id="CHEBI:33384"/>
        <dbReference type="ChEBI" id="CHEBI:35247"/>
        <dbReference type="EC" id="5.1.1.18"/>
    </reaction>
</comment>
<evidence type="ECO:0000256" key="20">
    <source>
        <dbReference type="ARBA" id="ARBA00081761"/>
    </source>
</evidence>
<evidence type="ECO:0000256" key="13">
    <source>
        <dbReference type="ARBA" id="ARBA00051769"/>
    </source>
</evidence>
<dbReference type="GO" id="GO:0018114">
    <property type="term" value="F:threonine racemase activity"/>
    <property type="evidence" value="ECO:0007669"/>
    <property type="project" value="TreeGrafter"/>
</dbReference>
<dbReference type="CDD" id="cd01562">
    <property type="entry name" value="Thr-dehyd"/>
    <property type="match status" value="1"/>
</dbReference>
<name>A0AA36GED3_9BILA</name>
<dbReference type="AlphaFoldDB" id="A0AA36GED3"/>
<comment type="catalytic activity">
    <reaction evidence="11">
        <text>L-serine = pyruvate + NH4(+)</text>
        <dbReference type="Rhea" id="RHEA:19169"/>
        <dbReference type="ChEBI" id="CHEBI:15361"/>
        <dbReference type="ChEBI" id="CHEBI:28938"/>
        <dbReference type="ChEBI" id="CHEBI:33384"/>
        <dbReference type="EC" id="4.3.1.17"/>
    </reaction>
</comment>
<proteinExistence type="inferred from homology"/>
<protein>
    <recommendedName>
        <fullName evidence="17">Serine racemase</fullName>
        <ecNumber evidence="6">4.3.1.17</ecNumber>
        <ecNumber evidence="15">4.3.1.18</ecNumber>
        <ecNumber evidence="16">5.1.1.18</ecNumber>
    </recommendedName>
    <alternativeName>
        <fullName evidence="18">D-serine ammonia-lyase</fullName>
    </alternativeName>
    <alternativeName>
        <fullName evidence="20">D-serine dehydratase</fullName>
    </alternativeName>
    <alternativeName>
        <fullName evidence="19">L-serine ammonia-lyase</fullName>
    </alternativeName>
    <alternativeName>
        <fullName evidence="10">L-serine dehydratase</fullName>
    </alternativeName>
</protein>